<keyword evidence="2" id="KW-0472">Membrane</keyword>
<dbReference type="OrthoDB" id="2576311at2759"/>
<evidence type="ECO:0000256" key="1">
    <source>
        <dbReference type="SAM" id="MobiDB-lite"/>
    </source>
</evidence>
<keyword evidence="2" id="KW-0812">Transmembrane</keyword>
<feature type="compositionally biased region" description="Polar residues" evidence="1">
    <location>
        <begin position="312"/>
        <end position="321"/>
    </location>
</feature>
<dbReference type="EMBL" id="JADNRY010000057">
    <property type="protein sequence ID" value="KAF9068756.1"/>
    <property type="molecule type" value="Genomic_DNA"/>
</dbReference>
<evidence type="ECO:0000313" key="3">
    <source>
        <dbReference type="EMBL" id="KAF9068756.1"/>
    </source>
</evidence>
<reference evidence="3" key="1">
    <citation type="submission" date="2020-11" db="EMBL/GenBank/DDBJ databases">
        <authorList>
            <consortium name="DOE Joint Genome Institute"/>
            <person name="Ahrendt S."/>
            <person name="Riley R."/>
            <person name="Andreopoulos W."/>
            <person name="Labutti K."/>
            <person name="Pangilinan J."/>
            <person name="Ruiz-Duenas F.J."/>
            <person name="Barrasa J.M."/>
            <person name="Sanchez-Garcia M."/>
            <person name="Camarero S."/>
            <person name="Miyauchi S."/>
            <person name="Serrano A."/>
            <person name="Linde D."/>
            <person name="Babiker R."/>
            <person name="Drula E."/>
            <person name="Ayuso-Fernandez I."/>
            <person name="Pacheco R."/>
            <person name="Padilla G."/>
            <person name="Ferreira P."/>
            <person name="Barriuso J."/>
            <person name="Kellner H."/>
            <person name="Castanera R."/>
            <person name="Alfaro M."/>
            <person name="Ramirez L."/>
            <person name="Pisabarro A.G."/>
            <person name="Kuo A."/>
            <person name="Tritt A."/>
            <person name="Lipzen A."/>
            <person name="He G."/>
            <person name="Yan M."/>
            <person name="Ng V."/>
            <person name="Cullen D."/>
            <person name="Martin F."/>
            <person name="Rosso M.-N."/>
            <person name="Henrissat B."/>
            <person name="Hibbett D."/>
            <person name="Martinez A.T."/>
            <person name="Grigoriev I.V."/>
        </authorList>
    </citation>
    <scope>NUCLEOTIDE SEQUENCE</scope>
    <source>
        <strain evidence="3">AH 40177</strain>
    </source>
</reference>
<dbReference type="Proteomes" id="UP000772434">
    <property type="component" value="Unassembled WGS sequence"/>
</dbReference>
<dbReference type="AlphaFoldDB" id="A0A9P5PST6"/>
<gene>
    <name evidence="3" type="ORF">BDP27DRAFT_768714</name>
</gene>
<proteinExistence type="predicted"/>
<organism evidence="3 4">
    <name type="scientific">Rhodocollybia butyracea</name>
    <dbReference type="NCBI Taxonomy" id="206335"/>
    <lineage>
        <taxon>Eukaryota</taxon>
        <taxon>Fungi</taxon>
        <taxon>Dikarya</taxon>
        <taxon>Basidiomycota</taxon>
        <taxon>Agaricomycotina</taxon>
        <taxon>Agaricomycetes</taxon>
        <taxon>Agaricomycetidae</taxon>
        <taxon>Agaricales</taxon>
        <taxon>Marasmiineae</taxon>
        <taxon>Omphalotaceae</taxon>
        <taxon>Rhodocollybia</taxon>
    </lineage>
</organism>
<keyword evidence="2" id="KW-1133">Transmembrane helix</keyword>
<accession>A0A9P5PST6</accession>
<comment type="caution">
    <text evidence="3">The sequence shown here is derived from an EMBL/GenBank/DDBJ whole genome shotgun (WGS) entry which is preliminary data.</text>
</comment>
<evidence type="ECO:0000256" key="2">
    <source>
        <dbReference type="SAM" id="Phobius"/>
    </source>
</evidence>
<keyword evidence="4" id="KW-1185">Reference proteome</keyword>
<name>A0A9P5PST6_9AGAR</name>
<evidence type="ECO:0000313" key="4">
    <source>
        <dbReference type="Proteomes" id="UP000772434"/>
    </source>
</evidence>
<feature type="region of interest" description="Disordered" evidence="1">
    <location>
        <begin position="295"/>
        <end position="321"/>
    </location>
</feature>
<protein>
    <submittedName>
        <fullName evidence="3">Uncharacterized protein</fullName>
    </submittedName>
</protein>
<sequence>MYVYMTACSAHSPRHVQVHKQTGQISLSSLPCLALEEALTLHSNWKPTMPFPFDLILVFAPLFFWSPVRAVIPNINVPACNPQFALPVNSLGQSACQVAGYLGIVCAPTYSIPSILATQVYSNAIGLLDNNCTCSTVFYSALSACASCQGAGYLTWPAWSSNCSTVFDSVYPNPVPAGTAIPNWAFQSYSGADATFNVTLAAVQGDLPESVGPSSTLPIVSTVTGLGASGTSTPTPSSKGGSSKAGAIAGGVVGGLAFVSLLVVGAVFYRRRRRDNRFPGPILDGVDTMQTVPTPFVIPSSSPPPRVYDPSDPSTFPQSPLMQDTVSTAHYRSLSGSSVGYSGMAEI</sequence>
<feature type="transmembrane region" description="Helical" evidence="2">
    <location>
        <begin position="245"/>
        <end position="269"/>
    </location>
</feature>